<feature type="signal peptide" evidence="2">
    <location>
        <begin position="1"/>
        <end position="24"/>
    </location>
</feature>
<gene>
    <name evidence="3" type="ORF">AMOR_46470</name>
</gene>
<name>A0ABM7X1M8_9BACT</name>
<keyword evidence="4" id="KW-1185">Reference proteome</keyword>
<dbReference type="RefSeq" id="WP_248354674.1">
    <property type="nucleotide sequence ID" value="NZ_AP025591.1"/>
</dbReference>
<evidence type="ECO:0000256" key="2">
    <source>
        <dbReference type="SAM" id="SignalP"/>
    </source>
</evidence>
<reference evidence="4" key="1">
    <citation type="journal article" date="2022" name="Int. J. Syst. Evol. Microbiol.">
        <title>Anaeromyxobacter oryzae sp. nov., Anaeromyxobacter diazotrophicus sp. nov. and Anaeromyxobacter paludicola sp. nov., isolated from paddy soils.</title>
        <authorList>
            <person name="Itoh H."/>
            <person name="Xu Z."/>
            <person name="Mise K."/>
            <person name="Masuda Y."/>
            <person name="Ushijima N."/>
            <person name="Hayakawa C."/>
            <person name="Shiratori Y."/>
            <person name="Senoo K."/>
        </authorList>
    </citation>
    <scope>NUCLEOTIDE SEQUENCE [LARGE SCALE GENOMIC DNA]</scope>
    <source>
        <strain evidence="4">Red232</strain>
    </source>
</reference>
<evidence type="ECO:0008006" key="5">
    <source>
        <dbReference type="Google" id="ProtNLM"/>
    </source>
</evidence>
<evidence type="ECO:0000313" key="3">
    <source>
        <dbReference type="EMBL" id="BDG05651.1"/>
    </source>
</evidence>
<dbReference type="Proteomes" id="UP001162891">
    <property type="component" value="Chromosome"/>
</dbReference>
<protein>
    <recommendedName>
        <fullName evidence="5">DUF4412 domain-containing protein</fullName>
    </recommendedName>
</protein>
<evidence type="ECO:0000313" key="4">
    <source>
        <dbReference type="Proteomes" id="UP001162891"/>
    </source>
</evidence>
<feature type="chain" id="PRO_5045200120" description="DUF4412 domain-containing protein" evidence="2">
    <location>
        <begin position="25"/>
        <end position="363"/>
    </location>
</feature>
<accession>A0ABM7X1M8</accession>
<dbReference type="EMBL" id="AP025591">
    <property type="protein sequence ID" value="BDG05651.1"/>
    <property type="molecule type" value="Genomic_DNA"/>
</dbReference>
<proteinExistence type="predicted"/>
<feature type="region of interest" description="Disordered" evidence="1">
    <location>
        <begin position="107"/>
        <end position="132"/>
    </location>
</feature>
<keyword evidence="2" id="KW-0732">Signal</keyword>
<sequence>MTRAATIVFAAVALGVTVPSGARAGVKVEERNTFELTGALGSIARMVGAGSGEGEVTTVAVKGDRKKSTSGDTGDIVDLGEGHLYAFDVKRGEYHVSSFEELRQAVEKARRDATTEREKAPPRAPRAADSERQLDDALAQLEIDVELKNTGRTRTINGFETREVMMTVAAHAKGATLEQSGGIALRSDMWLAPRIAALKELADFDRRYAGRLATSIYGGTSPKDASAMDAAVAMHPMLKDVLVRMKAEGGKVEGSPILTVVTVDLVPSAEQRAKMAAEAAQQKREASERSRPELGKGLGGLLGGFARHAIQKKVEAKVDAKLEGASADAQSPTILKFTTEVLRVATTVGGSDLALPAGLRRIN</sequence>
<organism evidence="3 4">
    <name type="scientific">Anaeromyxobacter oryzae</name>
    <dbReference type="NCBI Taxonomy" id="2918170"/>
    <lineage>
        <taxon>Bacteria</taxon>
        <taxon>Pseudomonadati</taxon>
        <taxon>Myxococcota</taxon>
        <taxon>Myxococcia</taxon>
        <taxon>Myxococcales</taxon>
        <taxon>Cystobacterineae</taxon>
        <taxon>Anaeromyxobacteraceae</taxon>
        <taxon>Anaeromyxobacter</taxon>
    </lineage>
</organism>
<evidence type="ECO:0000256" key="1">
    <source>
        <dbReference type="SAM" id="MobiDB-lite"/>
    </source>
</evidence>